<dbReference type="HOGENOM" id="CLU_1277756_0_0_1"/>
<feature type="region of interest" description="Disordered" evidence="1">
    <location>
        <begin position="149"/>
        <end position="216"/>
    </location>
</feature>
<evidence type="ECO:0000313" key="3">
    <source>
        <dbReference type="Proteomes" id="UP000030671"/>
    </source>
</evidence>
<dbReference type="AlphaFoldDB" id="W4K6G3"/>
<accession>W4K6G3</accession>
<feature type="compositionally biased region" description="Basic residues" evidence="1">
    <location>
        <begin position="194"/>
        <end position="206"/>
    </location>
</feature>
<dbReference type="EMBL" id="KI925458">
    <property type="protein sequence ID" value="ETW81417.1"/>
    <property type="molecule type" value="Genomic_DNA"/>
</dbReference>
<protein>
    <submittedName>
        <fullName evidence="2">Uncharacterized protein</fullName>
    </submittedName>
</protein>
<dbReference type="InParanoid" id="W4K6G3"/>
<dbReference type="Proteomes" id="UP000030671">
    <property type="component" value="Unassembled WGS sequence"/>
</dbReference>
<feature type="region of interest" description="Disordered" evidence="1">
    <location>
        <begin position="16"/>
        <end position="68"/>
    </location>
</feature>
<proteinExistence type="predicted"/>
<feature type="region of interest" description="Disordered" evidence="1">
    <location>
        <begin position="85"/>
        <end position="112"/>
    </location>
</feature>
<reference evidence="2 3" key="1">
    <citation type="journal article" date="2012" name="New Phytol.">
        <title>Insight into trade-off between wood decay and parasitism from the genome of a fungal forest pathogen.</title>
        <authorList>
            <person name="Olson A."/>
            <person name="Aerts A."/>
            <person name="Asiegbu F."/>
            <person name="Belbahri L."/>
            <person name="Bouzid O."/>
            <person name="Broberg A."/>
            <person name="Canback B."/>
            <person name="Coutinho P.M."/>
            <person name="Cullen D."/>
            <person name="Dalman K."/>
            <person name="Deflorio G."/>
            <person name="van Diepen L.T."/>
            <person name="Dunand C."/>
            <person name="Duplessis S."/>
            <person name="Durling M."/>
            <person name="Gonthier P."/>
            <person name="Grimwood J."/>
            <person name="Fossdal C.G."/>
            <person name="Hansson D."/>
            <person name="Henrissat B."/>
            <person name="Hietala A."/>
            <person name="Himmelstrand K."/>
            <person name="Hoffmeister D."/>
            <person name="Hogberg N."/>
            <person name="James T.Y."/>
            <person name="Karlsson M."/>
            <person name="Kohler A."/>
            <person name="Kues U."/>
            <person name="Lee Y.H."/>
            <person name="Lin Y.C."/>
            <person name="Lind M."/>
            <person name="Lindquist E."/>
            <person name="Lombard V."/>
            <person name="Lucas S."/>
            <person name="Lunden K."/>
            <person name="Morin E."/>
            <person name="Murat C."/>
            <person name="Park J."/>
            <person name="Raffaello T."/>
            <person name="Rouze P."/>
            <person name="Salamov A."/>
            <person name="Schmutz J."/>
            <person name="Solheim H."/>
            <person name="Stahlberg J."/>
            <person name="Velez H."/>
            <person name="de Vries R.P."/>
            <person name="Wiebenga A."/>
            <person name="Woodward S."/>
            <person name="Yakovlev I."/>
            <person name="Garbelotto M."/>
            <person name="Martin F."/>
            <person name="Grigoriev I.V."/>
            <person name="Stenlid J."/>
        </authorList>
    </citation>
    <scope>NUCLEOTIDE SEQUENCE [LARGE SCALE GENOMIC DNA]</scope>
    <source>
        <strain evidence="2 3">TC 32-1</strain>
    </source>
</reference>
<sequence>MALLAPNGREAHILRVPVGKGHEAGRADEQTGKRRLAPDIHNSQQNGRSRWIQRTRRPARAPVRARSTRPALACRLRGVPSRARISQPALPCPAHAPPHGDLRGSYPATTPHRGRDGVPAALCTPHACVRAGGVWWTYAEAHDPIPQASARARRQCADKSRALDLAGGKASRPVAPRRAPDETQAPHRAVDPRRRTRRGAARRPRGPRSATDRHSS</sequence>
<organism evidence="2 3">
    <name type="scientific">Heterobasidion irregulare (strain TC 32-1)</name>
    <dbReference type="NCBI Taxonomy" id="747525"/>
    <lineage>
        <taxon>Eukaryota</taxon>
        <taxon>Fungi</taxon>
        <taxon>Dikarya</taxon>
        <taxon>Basidiomycota</taxon>
        <taxon>Agaricomycotina</taxon>
        <taxon>Agaricomycetes</taxon>
        <taxon>Russulales</taxon>
        <taxon>Bondarzewiaceae</taxon>
        <taxon>Heterobasidion</taxon>
        <taxon>Heterobasidion annosum species complex</taxon>
    </lineage>
</organism>
<name>W4K6G3_HETIT</name>
<evidence type="ECO:0000256" key="1">
    <source>
        <dbReference type="SAM" id="MobiDB-lite"/>
    </source>
</evidence>
<keyword evidence="3" id="KW-1185">Reference proteome</keyword>
<gene>
    <name evidence="2" type="ORF">HETIRDRAFT_451215</name>
</gene>
<dbReference type="GeneID" id="20676125"/>
<feature type="compositionally biased region" description="Basic and acidic residues" evidence="1">
    <location>
        <begin position="178"/>
        <end position="193"/>
    </location>
</feature>
<evidence type="ECO:0000313" key="2">
    <source>
        <dbReference type="EMBL" id="ETW81417.1"/>
    </source>
</evidence>
<dbReference type="RefSeq" id="XP_009546065.1">
    <property type="nucleotide sequence ID" value="XM_009547770.1"/>
</dbReference>
<dbReference type="KEGG" id="hir:HETIRDRAFT_451215"/>
<feature type="compositionally biased region" description="Basic and acidic residues" evidence="1">
    <location>
        <begin position="20"/>
        <end position="38"/>
    </location>
</feature>